<dbReference type="Gene3D" id="3.30.870.10">
    <property type="entry name" value="Endonuclease Chain A"/>
    <property type="match status" value="1"/>
</dbReference>
<evidence type="ECO:0000313" key="2">
    <source>
        <dbReference type="EMBL" id="ELZ43374.1"/>
    </source>
</evidence>
<dbReference type="PANTHER" id="PTHR21248">
    <property type="entry name" value="CARDIOLIPIN SYNTHASE"/>
    <property type="match status" value="1"/>
</dbReference>
<dbReference type="OrthoDB" id="242710at2157"/>
<accession>M0EAD4</accession>
<dbReference type="SUPFAM" id="SSF56024">
    <property type="entry name" value="Phospholipase D/nuclease"/>
    <property type="match status" value="1"/>
</dbReference>
<dbReference type="GO" id="GO:0032049">
    <property type="term" value="P:cardiolipin biosynthetic process"/>
    <property type="evidence" value="ECO:0007669"/>
    <property type="project" value="UniProtKB-ARBA"/>
</dbReference>
<dbReference type="SMART" id="SM00155">
    <property type="entry name" value="PLDc"/>
    <property type="match status" value="1"/>
</dbReference>
<dbReference type="Pfam" id="PF13091">
    <property type="entry name" value="PLDc_2"/>
    <property type="match status" value="1"/>
</dbReference>
<proteinExistence type="predicted"/>
<feature type="domain" description="PLD phosphodiesterase" evidence="1">
    <location>
        <begin position="232"/>
        <end position="259"/>
    </location>
</feature>
<dbReference type="PROSITE" id="PS50035">
    <property type="entry name" value="PLD"/>
    <property type="match status" value="1"/>
</dbReference>
<keyword evidence="3" id="KW-1185">Reference proteome</keyword>
<protein>
    <submittedName>
        <fullName evidence="2">Phospholipase D Active site motif domain protein</fullName>
    </submittedName>
</protein>
<dbReference type="RefSeq" id="WP_006114861.1">
    <property type="nucleotide sequence ID" value="NZ_AOJL01000062.1"/>
</dbReference>
<dbReference type="InterPro" id="IPR001736">
    <property type="entry name" value="PLipase_D/transphosphatidylase"/>
</dbReference>
<name>M0EAD4_9EURY</name>
<gene>
    <name evidence="2" type="ORF">C464_16647</name>
</gene>
<comment type="caution">
    <text evidence="2">The sequence shown here is derived from an EMBL/GenBank/DDBJ whole genome shotgun (WGS) entry which is preliminary data.</text>
</comment>
<dbReference type="Proteomes" id="UP000011509">
    <property type="component" value="Unassembled WGS sequence"/>
</dbReference>
<evidence type="ECO:0000259" key="1">
    <source>
        <dbReference type="PROSITE" id="PS50035"/>
    </source>
</evidence>
<dbReference type="InterPro" id="IPR025202">
    <property type="entry name" value="PLD-like_dom"/>
</dbReference>
<dbReference type="GO" id="GO:0030572">
    <property type="term" value="F:phosphatidyltransferase activity"/>
    <property type="evidence" value="ECO:0007669"/>
    <property type="project" value="UniProtKB-ARBA"/>
</dbReference>
<evidence type="ECO:0000313" key="3">
    <source>
        <dbReference type="Proteomes" id="UP000011509"/>
    </source>
</evidence>
<dbReference type="AlphaFoldDB" id="M0EAD4"/>
<reference evidence="2 3" key="1">
    <citation type="journal article" date="2014" name="PLoS Genet.">
        <title>Phylogenetically driven sequencing of extremely halophilic archaea reveals strategies for static and dynamic osmo-response.</title>
        <authorList>
            <person name="Becker E.A."/>
            <person name="Seitzer P.M."/>
            <person name="Tritt A."/>
            <person name="Larsen D."/>
            <person name="Krusor M."/>
            <person name="Yao A.I."/>
            <person name="Wu D."/>
            <person name="Madern D."/>
            <person name="Eisen J.A."/>
            <person name="Darling A.E."/>
            <person name="Facciotti M.T."/>
        </authorList>
    </citation>
    <scope>NUCLEOTIDE SEQUENCE [LARGE SCALE GENOMIC DNA]</scope>
    <source>
        <strain evidence="2 3">DSM 10284</strain>
    </source>
</reference>
<sequence length="300" mass="33374">MVKSRDPSPETDPDFTIADALSSTLIREIRRYFCEQHDASERVQTNRVELNDAIEERLGQRQAEALWVGLSANDAAEEVAKGTSYVEYDFLIDIAAALTVLNEQLVAARYREKRHTRPADEVNLVATIPDGVSLPNAEAVSQTAGRVRDLVLGAEETVRLANPYFDSEESILDDLASLPKRGVDTRILTRETSDPDPQLTRSLNKIYRLSADGRDRLEVRDLYERDEQTGFQQLATHAKIVIVDDSYCYVGSANLTRHSLSNNFEFGLLVKGDSVGGVVSVFDNVFEHATSVDLPLLTES</sequence>
<organism evidence="2 3">
    <name type="scientific">Halorubrum coriense DSM 10284</name>
    <dbReference type="NCBI Taxonomy" id="1227466"/>
    <lineage>
        <taxon>Archaea</taxon>
        <taxon>Methanobacteriati</taxon>
        <taxon>Methanobacteriota</taxon>
        <taxon>Stenosarchaea group</taxon>
        <taxon>Halobacteria</taxon>
        <taxon>Halobacteriales</taxon>
        <taxon>Haloferacaceae</taxon>
        <taxon>Halorubrum</taxon>
    </lineage>
</organism>
<dbReference type="PATRIC" id="fig|1227466.3.peg.3309"/>
<dbReference type="CDD" id="cd00138">
    <property type="entry name" value="PLDc_SF"/>
    <property type="match status" value="1"/>
</dbReference>
<dbReference type="EMBL" id="AOJL01000062">
    <property type="protein sequence ID" value="ELZ43374.1"/>
    <property type="molecule type" value="Genomic_DNA"/>
</dbReference>
<dbReference type="STRING" id="1227466.C464_16647"/>
<dbReference type="PANTHER" id="PTHR21248:SF22">
    <property type="entry name" value="PHOSPHOLIPASE D"/>
    <property type="match status" value="1"/>
</dbReference>